<protein>
    <recommendedName>
        <fullName evidence="6">FAD-binding PCMH-type domain-containing protein</fullName>
    </recommendedName>
</protein>
<dbReference type="Gene3D" id="3.40.462.20">
    <property type="match status" value="1"/>
</dbReference>
<evidence type="ECO:0000313" key="7">
    <source>
        <dbReference type="EMBL" id="KAK2609982.1"/>
    </source>
</evidence>
<comment type="similarity">
    <text evidence="2">Belongs to the oxygen-dependent FAD-linked oxidoreductase family.</text>
</comment>
<gene>
    <name evidence="7" type="ORF">N8I77_003446</name>
</gene>
<keyword evidence="5" id="KW-0560">Oxidoreductase</keyword>
<comment type="cofactor">
    <cofactor evidence="1">
        <name>FAD</name>
        <dbReference type="ChEBI" id="CHEBI:57692"/>
    </cofactor>
</comment>
<dbReference type="Pfam" id="PF01565">
    <property type="entry name" value="FAD_binding_4"/>
    <property type="match status" value="1"/>
</dbReference>
<evidence type="ECO:0000256" key="2">
    <source>
        <dbReference type="ARBA" id="ARBA00005466"/>
    </source>
</evidence>
<dbReference type="InterPro" id="IPR016169">
    <property type="entry name" value="FAD-bd_PCMH_sub2"/>
</dbReference>
<comment type="caution">
    <text evidence="7">The sequence shown here is derived from an EMBL/GenBank/DDBJ whole genome shotgun (WGS) entry which is preliminary data.</text>
</comment>
<proteinExistence type="inferred from homology"/>
<sequence>MADAALRESGFIGRIVNKRRARYIVFPASAQDVSRAIKFATRERLTIAVKGGGNHASGASSVEDGLVIDLGNLNGISVDRNKEEVTVGGGCRWGDVYSTLQKHGLVCIGGGVHIVGVGGHLTGGGWGPLTGKYGMGCDNILYARVALADGQIVSASATENQDLFWAIKGGSSQFGVVTDFVLRTYPEPGKFFYRIMTFQSESLSVVLERFRAFLNREHRQDGWLIGFIFFTRSPDKHRLVRCRSHRPIIVVLTKLQPLIVLNFTGVGEPDQHNDVWSSFREAAIPSAKKRVGDLSIFDISHSFDDTLLKGPPRVMNAGCVVTELWPGMGEELWESFIHYTNSNSDVIHSMVALEFHATRRQSPELSCFPIHESIHHAVVIHGQHHNSESDQGAASWLNASTSIIRRHQTQNGGKDLGLAANATSLPASPQDIWGKNYDRLRCIKAKYDPNSVFNRFHSIEPLISSAKVQFQAERGGNNL</sequence>
<dbReference type="AlphaFoldDB" id="A0AAD9W4Z7"/>
<name>A0AAD9W4Z7_PHOAM</name>
<keyword evidence="8" id="KW-1185">Reference proteome</keyword>
<dbReference type="GO" id="GO:0071949">
    <property type="term" value="F:FAD binding"/>
    <property type="evidence" value="ECO:0007669"/>
    <property type="project" value="InterPro"/>
</dbReference>
<dbReference type="SUPFAM" id="SSF56176">
    <property type="entry name" value="FAD-binding/transporter-associated domain-like"/>
    <property type="match status" value="1"/>
</dbReference>
<dbReference type="PANTHER" id="PTHR42973:SF39">
    <property type="entry name" value="FAD-BINDING PCMH-TYPE DOMAIN-CONTAINING PROTEIN"/>
    <property type="match status" value="1"/>
</dbReference>
<evidence type="ECO:0000256" key="1">
    <source>
        <dbReference type="ARBA" id="ARBA00001974"/>
    </source>
</evidence>
<keyword evidence="4" id="KW-0274">FAD</keyword>
<dbReference type="InterPro" id="IPR050416">
    <property type="entry name" value="FAD-linked_Oxidoreductase"/>
</dbReference>
<evidence type="ECO:0000313" key="8">
    <source>
        <dbReference type="Proteomes" id="UP001265746"/>
    </source>
</evidence>
<dbReference type="PROSITE" id="PS51387">
    <property type="entry name" value="FAD_PCMH"/>
    <property type="match status" value="1"/>
</dbReference>
<feature type="domain" description="FAD-binding PCMH-type" evidence="6">
    <location>
        <begin position="16"/>
        <end position="187"/>
    </location>
</feature>
<accession>A0AAD9W4Z7</accession>
<dbReference type="InterPro" id="IPR016166">
    <property type="entry name" value="FAD-bd_PCMH"/>
</dbReference>
<dbReference type="Gene3D" id="3.30.43.10">
    <property type="entry name" value="Uridine Diphospho-n-acetylenolpyruvylglucosamine Reductase, domain 2"/>
    <property type="match status" value="1"/>
</dbReference>
<dbReference type="PANTHER" id="PTHR42973">
    <property type="entry name" value="BINDING OXIDOREDUCTASE, PUTATIVE (AFU_ORTHOLOGUE AFUA_1G17690)-RELATED"/>
    <property type="match status" value="1"/>
</dbReference>
<dbReference type="Proteomes" id="UP001265746">
    <property type="component" value="Unassembled WGS sequence"/>
</dbReference>
<evidence type="ECO:0000259" key="6">
    <source>
        <dbReference type="PROSITE" id="PS51387"/>
    </source>
</evidence>
<dbReference type="EMBL" id="JAUJFL010000002">
    <property type="protein sequence ID" value="KAK2609982.1"/>
    <property type="molecule type" value="Genomic_DNA"/>
</dbReference>
<evidence type="ECO:0000256" key="5">
    <source>
        <dbReference type="ARBA" id="ARBA00023002"/>
    </source>
</evidence>
<reference evidence="7" key="1">
    <citation type="submission" date="2023-06" db="EMBL/GenBank/DDBJ databases">
        <authorList>
            <person name="Noh H."/>
        </authorList>
    </citation>
    <scope>NUCLEOTIDE SEQUENCE</scope>
    <source>
        <strain evidence="7">DUCC20226</strain>
    </source>
</reference>
<evidence type="ECO:0000256" key="3">
    <source>
        <dbReference type="ARBA" id="ARBA00022630"/>
    </source>
</evidence>
<dbReference type="GO" id="GO:0016491">
    <property type="term" value="F:oxidoreductase activity"/>
    <property type="evidence" value="ECO:0007669"/>
    <property type="project" value="UniProtKB-KW"/>
</dbReference>
<dbReference type="InterPro" id="IPR036318">
    <property type="entry name" value="FAD-bd_PCMH-like_sf"/>
</dbReference>
<dbReference type="Gene3D" id="3.30.465.10">
    <property type="match status" value="1"/>
</dbReference>
<dbReference type="InterPro" id="IPR006094">
    <property type="entry name" value="Oxid_FAD_bind_N"/>
</dbReference>
<keyword evidence="3" id="KW-0285">Flavoprotein</keyword>
<evidence type="ECO:0000256" key="4">
    <source>
        <dbReference type="ARBA" id="ARBA00022827"/>
    </source>
</evidence>
<dbReference type="InterPro" id="IPR012951">
    <property type="entry name" value="BBE"/>
</dbReference>
<organism evidence="7 8">
    <name type="scientific">Phomopsis amygdali</name>
    <name type="common">Fusicoccum amygdali</name>
    <dbReference type="NCBI Taxonomy" id="1214568"/>
    <lineage>
        <taxon>Eukaryota</taxon>
        <taxon>Fungi</taxon>
        <taxon>Dikarya</taxon>
        <taxon>Ascomycota</taxon>
        <taxon>Pezizomycotina</taxon>
        <taxon>Sordariomycetes</taxon>
        <taxon>Sordariomycetidae</taxon>
        <taxon>Diaporthales</taxon>
        <taxon>Diaporthaceae</taxon>
        <taxon>Diaporthe</taxon>
    </lineage>
</organism>
<dbReference type="InterPro" id="IPR016167">
    <property type="entry name" value="FAD-bd_PCMH_sub1"/>
</dbReference>
<dbReference type="Pfam" id="PF08031">
    <property type="entry name" value="BBE"/>
    <property type="match status" value="1"/>
</dbReference>